<comment type="similarity">
    <text evidence="2 8">Belongs to the flavoprotein pyridine nucleotide cytochrome reductase family.</text>
</comment>
<dbReference type="PRINTS" id="PR00406">
    <property type="entry name" value="CYTB5RDTASE"/>
</dbReference>
<dbReference type="InterPro" id="IPR017938">
    <property type="entry name" value="Riboflavin_synthase-like_b-brl"/>
</dbReference>
<dbReference type="InterPro" id="IPR039261">
    <property type="entry name" value="FNR_nucleotide-bd"/>
</dbReference>
<keyword evidence="11" id="KW-1185">Reference proteome</keyword>
<evidence type="ECO:0000313" key="10">
    <source>
        <dbReference type="EMBL" id="CAD5116921.1"/>
    </source>
</evidence>
<gene>
    <name evidence="10" type="ORF">DGYR_LOCUS5501</name>
</gene>
<dbReference type="Pfam" id="PF00970">
    <property type="entry name" value="FAD_binding_6"/>
    <property type="match status" value="1"/>
</dbReference>
<dbReference type="PANTHER" id="PTHR19370">
    <property type="entry name" value="NADH-CYTOCHROME B5 REDUCTASE"/>
    <property type="match status" value="1"/>
</dbReference>
<dbReference type="InterPro" id="IPR008333">
    <property type="entry name" value="Cbr1-like_FAD-bd_dom"/>
</dbReference>
<dbReference type="EMBL" id="CAJFCJ010000007">
    <property type="protein sequence ID" value="CAD5116921.1"/>
    <property type="molecule type" value="Genomic_DNA"/>
</dbReference>
<evidence type="ECO:0000313" key="11">
    <source>
        <dbReference type="Proteomes" id="UP000549394"/>
    </source>
</evidence>
<keyword evidence="4 7" id="KW-0274">FAD</keyword>
<dbReference type="InterPro" id="IPR001709">
    <property type="entry name" value="Flavoprot_Pyr_Nucl_cyt_Rdtase"/>
</dbReference>
<evidence type="ECO:0000256" key="7">
    <source>
        <dbReference type="PIRSR" id="PIRSR601834-1"/>
    </source>
</evidence>
<reference evidence="10 11" key="1">
    <citation type="submission" date="2020-08" db="EMBL/GenBank/DDBJ databases">
        <authorList>
            <person name="Hejnol A."/>
        </authorList>
    </citation>
    <scope>NUCLEOTIDE SEQUENCE [LARGE SCALE GENOMIC DNA]</scope>
</reference>
<dbReference type="PROSITE" id="PS51384">
    <property type="entry name" value="FAD_FR"/>
    <property type="match status" value="1"/>
</dbReference>
<evidence type="ECO:0000259" key="9">
    <source>
        <dbReference type="PROSITE" id="PS51384"/>
    </source>
</evidence>
<keyword evidence="3 7" id="KW-0285">Flavoprotein</keyword>
<comment type="cofactor">
    <cofactor evidence="1 7 8">
        <name>FAD</name>
        <dbReference type="ChEBI" id="CHEBI:57692"/>
    </cofactor>
</comment>
<name>A0A7I8VL04_9ANNE</name>
<dbReference type="GO" id="GO:0090524">
    <property type="term" value="F:cytochrome-b5 reductase activity, acting on NADH"/>
    <property type="evidence" value="ECO:0007669"/>
    <property type="project" value="UniProtKB-EC"/>
</dbReference>
<dbReference type="PRINTS" id="PR00371">
    <property type="entry name" value="FPNCR"/>
</dbReference>
<feature type="binding site" evidence="7">
    <location>
        <position position="127"/>
    </location>
    <ligand>
        <name>FAD</name>
        <dbReference type="ChEBI" id="CHEBI:57692"/>
    </ligand>
</feature>
<feature type="binding site" evidence="7">
    <location>
        <position position="135"/>
    </location>
    <ligand>
        <name>FAD</name>
        <dbReference type="ChEBI" id="CHEBI:57692"/>
    </ligand>
</feature>
<proteinExistence type="inferred from homology"/>
<feature type="domain" description="FAD-binding FR-type" evidence="9">
    <location>
        <begin position="64"/>
        <end position="159"/>
    </location>
</feature>
<accession>A0A7I8VL04</accession>
<dbReference type="PANTHER" id="PTHR19370:SF184">
    <property type="entry name" value="NADH-CYTOCHROME B5 REDUCTASE-LIKE"/>
    <property type="match status" value="1"/>
</dbReference>
<keyword evidence="6 8" id="KW-0520">NAD</keyword>
<comment type="catalytic activity">
    <reaction evidence="8">
        <text>2 Fe(III)-[cytochrome b5] + NADH = 2 Fe(II)-[cytochrome b5] + NAD(+) + H(+)</text>
        <dbReference type="Rhea" id="RHEA:46680"/>
        <dbReference type="Rhea" id="RHEA-COMP:10438"/>
        <dbReference type="Rhea" id="RHEA-COMP:10439"/>
        <dbReference type="ChEBI" id="CHEBI:15378"/>
        <dbReference type="ChEBI" id="CHEBI:29033"/>
        <dbReference type="ChEBI" id="CHEBI:29034"/>
        <dbReference type="ChEBI" id="CHEBI:57540"/>
        <dbReference type="ChEBI" id="CHEBI:57945"/>
        <dbReference type="EC" id="1.6.2.2"/>
    </reaction>
</comment>
<dbReference type="SUPFAM" id="SSF63380">
    <property type="entry name" value="Riboflavin synthase domain-like"/>
    <property type="match status" value="1"/>
</dbReference>
<evidence type="ECO:0000256" key="8">
    <source>
        <dbReference type="RuleBase" id="RU361226"/>
    </source>
</evidence>
<evidence type="ECO:0000256" key="2">
    <source>
        <dbReference type="ARBA" id="ARBA00006105"/>
    </source>
</evidence>
<organism evidence="10 11">
    <name type="scientific">Dimorphilus gyrociliatus</name>
    <dbReference type="NCBI Taxonomy" id="2664684"/>
    <lineage>
        <taxon>Eukaryota</taxon>
        <taxon>Metazoa</taxon>
        <taxon>Spiralia</taxon>
        <taxon>Lophotrochozoa</taxon>
        <taxon>Annelida</taxon>
        <taxon>Polychaeta</taxon>
        <taxon>Polychaeta incertae sedis</taxon>
        <taxon>Dinophilidae</taxon>
        <taxon>Dimorphilus</taxon>
    </lineage>
</organism>
<feature type="binding site" evidence="7">
    <location>
        <position position="112"/>
    </location>
    <ligand>
        <name>FAD</name>
        <dbReference type="ChEBI" id="CHEBI:57692"/>
    </ligand>
</feature>
<evidence type="ECO:0000256" key="4">
    <source>
        <dbReference type="ARBA" id="ARBA00022827"/>
    </source>
</evidence>
<dbReference type="Gene3D" id="2.40.30.10">
    <property type="entry name" value="Translation factors"/>
    <property type="match status" value="1"/>
</dbReference>
<dbReference type="InterPro" id="IPR019180">
    <property type="entry name" value="Oxidoreductase-like_N"/>
</dbReference>
<evidence type="ECO:0000256" key="6">
    <source>
        <dbReference type="ARBA" id="ARBA00023027"/>
    </source>
</evidence>
<dbReference type="InterPro" id="IPR017927">
    <property type="entry name" value="FAD-bd_FR_type"/>
</dbReference>
<protein>
    <recommendedName>
        <fullName evidence="8">NADH-cytochrome b5 reductase</fullName>
        <ecNumber evidence="8">1.6.2.2</ecNumber>
    </recommendedName>
</protein>
<dbReference type="Pfam" id="PF09791">
    <property type="entry name" value="Oxidored-like"/>
    <property type="match status" value="1"/>
</dbReference>
<comment type="caution">
    <text evidence="10">The sequence shown here is derived from an EMBL/GenBank/DDBJ whole genome shotgun (WGS) entry which is preliminary data.</text>
</comment>
<dbReference type="EC" id="1.6.2.2" evidence="8"/>
<dbReference type="SUPFAM" id="SSF52343">
    <property type="entry name" value="Ferredoxin reductase-like, C-terminal NADP-linked domain"/>
    <property type="match status" value="1"/>
</dbReference>
<dbReference type="InterPro" id="IPR001834">
    <property type="entry name" value="CBR-like"/>
</dbReference>
<feature type="binding site" evidence="7">
    <location>
        <position position="134"/>
    </location>
    <ligand>
        <name>FAD</name>
        <dbReference type="ChEBI" id="CHEBI:57692"/>
    </ligand>
</feature>
<dbReference type="AlphaFoldDB" id="A0A7I8VL04"/>
<evidence type="ECO:0000256" key="5">
    <source>
        <dbReference type="ARBA" id="ARBA00023002"/>
    </source>
</evidence>
<dbReference type="InterPro" id="IPR001433">
    <property type="entry name" value="OxRdtase_FAD/NAD-bd"/>
</dbReference>
<dbReference type="Gene3D" id="3.40.50.80">
    <property type="entry name" value="Nucleotide-binding domain of ferredoxin-NADP reductase (FNR) module"/>
    <property type="match status" value="1"/>
</dbReference>
<evidence type="ECO:0000256" key="1">
    <source>
        <dbReference type="ARBA" id="ARBA00001974"/>
    </source>
</evidence>
<sequence>MDNVNNELPPKPKSPSFDDCCGNGCTHCVFDIYEEEVKLWEKECLRIQTGKRNKLGNSKGLSLETYTYLKLSCIEELTQDTKNYTFQCDQLKLEPGKHLLLRWKDEGLTRQYTPISSDENSFKVLIKTYPKGRMSSYIKKWEINDEIEWRGPFGSFQYTPNLYPRICMIAAGTGITPMMPILYSILDNEKDETLIKLIFCCRTYKEILLKEQLDQFSSFWNFKVHYCLSCDNNAIAKYNESLIKSRLNANLIADKLGSSIHQTHFLICGSETFQEDIKACLKSLNVKDHSMFIF</sequence>
<feature type="binding site" evidence="7">
    <location>
        <position position="176"/>
    </location>
    <ligand>
        <name>FAD</name>
        <dbReference type="ChEBI" id="CHEBI:57692"/>
    </ligand>
</feature>
<dbReference type="CDD" id="cd06183">
    <property type="entry name" value="cyt_b5_reduct_like"/>
    <property type="match status" value="1"/>
</dbReference>
<dbReference type="SMR" id="A0A7I8VL04"/>
<dbReference type="Pfam" id="PF00175">
    <property type="entry name" value="NAD_binding_1"/>
    <property type="match status" value="1"/>
</dbReference>
<dbReference type="OrthoDB" id="432685at2759"/>
<feature type="binding site" evidence="7">
    <location>
        <position position="125"/>
    </location>
    <ligand>
        <name>FAD</name>
        <dbReference type="ChEBI" id="CHEBI:57692"/>
    </ligand>
</feature>
<evidence type="ECO:0000256" key="3">
    <source>
        <dbReference type="ARBA" id="ARBA00022630"/>
    </source>
</evidence>
<dbReference type="Proteomes" id="UP000549394">
    <property type="component" value="Unassembled WGS sequence"/>
</dbReference>
<keyword evidence="5 8" id="KW-0560">Oxidoreductase</keyword>
<feature type="binding site" evidence="7">
    <location>
        <position position="110"/>
    </location>
    <ligand>
        <name>FAD</name>
        <dbReference type="ChEBI" id="CHEBI:57692"/>
    </ligand>
</feature>